<comment type="caution">
    <text evidence="1">The sequence shown here is derived from an EMBL/GenBank/DDBJ whole genome shotgun (WGS) entry which is preliminary data.</text>
</comment>
<dbReference type="Proteomes" id="UP000012160">
    <property type="component" value="Unassembled WGS sequence"/>
</dbReference>
<reference evidence="1 2" key="1">
    <citation type="submission" date="2013-01" db="EMBL/GenBank/DDBJ databases">
        <authorList>
            <person name="Harkins D.M."/>
            <person name="Durkin A.S."/>
            <person name="Brinkac L.M."/>
            <person name="Haft D.H."/>
            <person name="Selengut J.D."/>
            <person name="Sanka R."/>
            <person name="DePew J."/>
            <person name="Purushe J."/>
            <person name="Matthias M.A."/>
            <person name="Vinetz J.M."/>
            <person name="Sutton G.G."/>
            <person name="Nierman W.C."/>
            <person name="Fouts D.E."/>
        </authorList>
    </citation>
    <scope>NUCLEOTIDE SEQUENCE [LARGE SCALE GENOMIC DNA]</scope>
    <source>
        <strain evidence="1 2">ZUN179</strain>
    </source>
</reference>
<accession>M6VB65</accession>
<evidence type="ECO:0000313" key="2">
    <source>
        <dbReference type="Proteomes" id="UP000012160"/>
    </source>
</evidence>
<gene>
    <name evidence="1" type="ORF">LEP1GSC187_2203</name>
</gene>
<proteinExistence type="predicted"/>
<evidence type="ECO:0000313" key="1">
    <source>
        <dbReference type="EMBL" id="EMO46768.1"/>
    </source>
</evidence>
<dbReference type="EMBL" id="AHOQ02000016">
    <property type="protein sequence ID" value="EMO46768.1"/>
    <property type="molecule type" value="Genomic_DNA"/>
</dbReference>
<dbReference type="AlphaFoldDB" id="M6VB65"/>
<name>M6VB65_9LEPT</name>
<sequence>MTLDLKSARKMIAHLATSTSPDSSYRVEFAHTKSEMTFSIKKLSIPGNLPPGIYRAQVYEITDEGEQAISNFEFSIPVKGDSELQNPVSLTPQAPVEIQAPKDLNLTILLELRKQDQVAHENERQLWETKLDSLRSLFDAELRRLNESHKADIDRINKDWDYKLEITKNNQVLLESERIKLSKAIESRVRGELKAGSSEGLGLDKVLESPLFQSIIGKAIGVNLPNSGGGEGLDIAKIMQLAQGFLKQSETASTGSGNSILNILNRGV</sequence>
<organism evidence="1 2">
    <name type="scientific">Leptospira santarosai str. ZUN179</name>
    <dbReference type="NCBI Taxonomy" id="1049985"/>
    <lineage>
        <taxon>Bacteria</taxon>
        <taxon>Pseudomonadati</taxon>
        <taxon>Spirochaetota</taxon>
        <taxon>Spirochaetia</taxon>
        <taxon>Leptospirales</taxon>
        <taxon>Leptospiraceae</taxon>
        <taxon>Leptospira</taxon>
    </lineage>
</organism>
<dbReference type="RefSeq" id="WP_004485668.1">
    <property type="nucleotide sequence ID" value="NZ_AHOQ02000016.1"/>
</dbReference>
<protein>
    <submittedName>
        <fullName evidence="1">Uncharacterized protein</fullName>
    </submittedName>
</protein>